<dbReference type="InterPro" id="IPR036397">
    <property type="entry name" value="RNaseH_sf"/>
</dbReference>
<dbReference type="PANTHER" id="PTHR46060:SF1">
    <property type="entry name" value="MARINER MOS1 TRANSPOSASE-LIKE PROTEIN"/>
    <property type="match status" value="1"/>
</dbReference>
<feature type="domain" description="DNA helicase Pif1-like 2B" evidence="2">
    <location>
        <begin position="326"/>
        <end position="370"/>
    </location>
</feature>
<proteinExistence type="predicted"/>
<dbReference type="InterPro" id="IPR052709">
    <property type="entry name" value="Transposase-MT_Hybrid"/>
</dbReference>
<name>A0ABY6KGB0_9ARAC</name>
<sequence length="391" mass="44997">MNSDLYCDILVNKLKPGIRNKRRGKLIKVVLFLHDNARPHTSCKTVSTIIKLGFEVLEHPAYSPGLAPSDYFLFGLLKKELKGKRFDSDEGVQKVVQDFFHRLPKSAYKEGIYKLPERWRRCIESQGSKGHFPGTIKLRSKTFFFLEDGNHEKTMETISTNERHRELTRKISDSKSVRREGDRTRSKTCPTPSHQAIPTKRPSNLSPIRDIYVAKPPQGTSADPIIDRQCREQADYPNDTKLFTFDLTSSRQCSRRQAAINFTEATSFYKPYMERFPRQQKSNQRPSFLSEQSSHNCQRRLHSCDTSHPKAVEFKNVEEKNNSPTEFPNSLTPRGMHPRRLNHKVCAIVMLLINLNPKQGLCNGTVMVIQRMCSHVLEAQILTWTKVGHTV</sequence>
<dbReference type="Gene3D" id="3.30.420.10">
    <property type="entry name" value="Ribonuclease H-like superfamily/Ribonuclease H"/>
    <property type="match status" value="1"/>
</dbReference>
<evidence type="ECO:0000313" key="4">
    <source>
        <dbReference type="Proteomes" id="UP001235939"/>
    </source>
</evidence>
<feature type="region of interest" description="Disordered" evidence="1">
    <location>
        <begin position="172"/>
        <end position="204"/>
    </location>
</feature>
<feature type="compositionally biased region" description="Basic and acidic residues" evidence="1">
    <location>
        <begin position="172"/>
        <end position="185"/>
    </location>
</feature>
<keyword evidence="4" id="KW-1185">Reference proteome</keyword>
<dbReference type="Pfam" id="PF21530">
    <property type="entry name" value="Pif1_2B_dom"/>
    <property type="match status" value="1"/>
</dbReference>
<dbReference type="Proteomes" id="UP001235939">
    <property type="component" value="Chromosome 05"/>
</dbReference>
<evidence type="ECO:0000313" key="3">
    <source>
        <dbReference type="EMBL" id="UYV67874.1"/>
    </source>
</evidence>
<reference evidence="3 4" key="1">
    <citation type="submission" date="2022-01" db="EMBL/GenBank/DDBJ databases">
        <title>A chromosomal length assembly of Cordylochernes scorpioides.</title>
        <authorList>
            <person name="Zeh D."/>
            <person name="Zeh J."/>
        </authorList>
    </citation>
    <scope>NUCLEOTIDE SEQUENCE [LARGE SCALE GENOMIC DNA]</scope>
    <source>
        <strain evidence="3">IN4F17</strain>
        <tissue evidence="3">Whole Body</tissue>
    </source>
</reference>
<dbReference type="InterPro" id="IPR049163">
    <property type="entry name" value="Pif1-like_2B_dom"/>
</dbReference>
<dbReference type="PANTHER" id="PTHR46060">
    <property type="entry name" value="MARINER MOS1 TRANSPOSASE-LIKE PROTEIN"/>
    <property type="match status" value="1"/>
</dbReference>
<evidence type="ECO:0000256" key="1">
    <source>
        <dbReference type="SAM" id="MobiDB-lite"/>
    </source>
</evidence>
<accession>A0ABY6KGB0</accession>
<protein>
    <recommendedName>
        <fullName evidence="2">DNA helicase Pif1-like 2B domain-containing protein</fullName>
    </recommendedName>
</protein>
<dbReference type="EMBL" id="CP092867">
    <property type="protein sequence ID" value="UYV67874.1"/>
    <property type="molecule type" value="Genomic_DNA"/>
</dbReference>
<feature type="compositionally biased region" description="Polar residues" evidence="1">
    <location>
        <begin position="187"/>
        <end position="204"/>
    </location>
</feature>
<organism evidence="3 4">
    <name type="scientific">Cordylochernes scorpioides</name>
    <dbReference type="NCBI Taxonomy" id="51811"/>
    <lineage>
        <taxon>Eukaryota</taxon>
        <taxon>Metazoa</taxon>
        <taxon>Ecdysozoa</taxon>
        <taxon>Arthropoda</taxon>
        <taxon>Chelicerata</taxon>
        <taxon>Arachnida</taxon>
        <taxon>Pseudoscorpiones</taxon>
        <taxon>Cheliferoidea</taxon>
        <taxon>Chernetidae</taxon>
        <taxon>Cordylochernes</taxon>
    </lineage>
</organism>
<gene>
    <name evidence="3" type="ORF">LAZ67_5002322</name>
</gene>
<evidence type="ECO:0000259" key="2">
    <source>
        <dbReference type="Pfam" id="PF21530"/>
    </source>
</evidence>